<organism evidence="2 3">
    <name type="scientific">Apibacter muscae</name>
    <dbReference type="NCBI Taxonomy" id="2509004"/>
    <lineage>
        <taxon>Bacteria</taxon>
        <taxon>Pseudomonadati</taxon>
        <taxon>Bacteroidota</taxon>
        <taxon>Flavobacteriia</taxon>
        <taxon>Flavobacteriales</taxon>
        <taxon>Weeksellaceae</taxon>
        <taxon>Apibacter</taxon>
    </lineage>
</organism>
<evidence type="ECO:0000313" key="3">
    <source>
        <dbReference type="Proteomes" id="UP000319499"/>
    </source>
</evidence>
<name>A0A563DF02_9FLAO</name>
<protein>
    <submittedName>
        <fullName evidence="2">DUF4184 family protein</fullName>
    </submittedName>
</protein>
<feature type="transmembrane region" description="Helical" evidence="1">
    <location>
        <begin position="50"/>
        <end position="68"/>
    </location>
</feature>
<comment type="caution">
    <text evidence="2">The sequence shown here is derived from an EMBL/GenBank/DDBJ whole genome shotgun (WGS) entry which is preliminary data.</text>
</comment>
<dbReference type="InterPro" id="IPR025238">
    <property type="entry name" value="DUF4184"/>
</dbReference>
<accession>A0A563DF02</accession>
<keyword evidence="1" id="KW-1133">Transmembrane helix</keyword>
<sequence length="241" mass="29057">MPFTFSHPAIVLPLRNLKIFSCTGLIVGSMMPDFEYFLRMRIVGEHGHTALGVYYFDLPIGFLFTYIYHYCIRNTFIDHLPNFFRKRFILFKQFNWNNYLKEHFFVVVCSLLLGVYSHLFWDAFTHEYGYFVQKIPILKETIFKRPIYNILQHLSSIVGAWLIYYSIKKMPVACNLNVYTNNVIIYWFWVVFFTESFTMIRFYDNMHLWMIGNIIVTTIMNFFLALLLINFIYKTFRKNNV</sequence>
<evidence type="ECO:0000313" key="2">
    <source>
        <dbReference type="EMBL" id="TWP28657.1"/>
    </source>
</evidence>
<evidence type="ECO:0000256" key="1">
    <source>
        <dbReference type="SAM" id="Phobius"/>
    </source>
</evidence>
<dbReference type="EMBL" id="SELH01000017">
    <property type="protein sequence ID" value="TWP28657.1"/>
    <property type="molecule type" value="Genomic_DNA"/>
</dbReference>
<feature type="transmembrane region" description="Helical" evidence="1">
    <location>
        <begin position="104"/>
        <end position="125"/>
    </location>
</feature>
<keyword evidence="3" id="KW-1185">Reference proteome</keyword>
<gene>
    <name evidence="2" type="ORF">ETU09_04890</name>
</gene>
<dbReference type="OrthoDB" id="8481923at2"/>
<dbReference type="Pfam" id="PF13803">
    <property type="entry name" value="DUF4184"/>
    <property type="match status" value="1"/>
</dbReference>
<feature type="transmembrane region" description="Helical" evidence="1">
    <location>
        <begin position="184"/>
        <end position="203"/>
    </location>
</feature>
<dbReference type="AlphaFoldDB" id="A0A563DF02"/>
<dbReference type="Proteomes" id="UP000319499">
    <property type="component" value="Unassembled WGS sequence"/>
</dbReference>
<keyword evidence="1" id="KW-0472">Membrane</keyword>
<feature type="transmembrane region" description="Helical" evidence="1">
    <location>
        <begin position="146"/>
        <end position="164"/>
    </location>
</feature>
<dbReference type="RefSeq" id="WP_146292242.1">
    <property type="nucleotide sequence ID" value="NZ_SELH01000017.1"/>
</dbReference>
<keyword evidence="1" id="KW-0812">Transmembrane</keyword>
<proteinExistence type="predicted"/>
<feature type="transmembrane region" description="Helical" evidence="1">
    <location>
        <begin position="210"/>
        <end position="233"/>
    </location>
</feature>
<reference evidence="2 3" key="1">
    <citation type="submission" date="2019-02" db="EMBL/GenBank/DDBJ databases">
        <title>Apibacter muscae sp. nov.: a novel member of the house fly microbiota.</title>
        <authorList>
            <person name="Park R."/>
        </authorList>
    </citation>
    <scope>NUCLEOTIDE SEQUENCE [LARGE SCALE GENOMIC DNA]</scope>
    <source>
        <strain evidence="2 3">AL1</strain>
    </source>
</reference>